<reference evidence="10" key="1">
    <citation type="submission" date="2020-08" db="EMBL/GenBank/DDBJ databases">
        <title>Genomic Encyclopedia of Type Strains, Phase III (KMG-III): the genomes of soil and plant-associated and newly described type strains.</title>
        <authorList>
            <person name="Whitman W."/>
        </authorList>
    </citation>
    <scope>NUCLEOTIDE SEQUENCE [LARGE SCALE GENOMIC DNA]</scope>
    <source>
        <strain evidence="10">CECT 8628</strain>
    </source>
</reference>
<evidence type="ECO:0000256" key="1">
    <source>
        <dbReference type="ARBA" id="ARBA00000085"/>
    </source>
</evidence>
<evidence type="ECO:0000256" key="8">
    <source>
        <dbReference type="SAM" id="Phobius"/>
    </source>
</evidence>
<dbReference type="InterPro" id="IPR036097">
    <property type="entry name" value="HisK_dim/P_sf"/>
</dbReference>
<dbReference type="PROSITE" id="PS50109">
    <property type="entry name" value="HIS_KIN"/>
    <property type="match status" value="1"/>
</dbReference>
<dbReference type="InterPro" id="IPR005467">
    <property type="entry name" value="His_kinase_dom"/>
</dbReference>
<evidence type="ECO:0000256" key="6">
    <source>
        <dbReference type="ARBA" id="ARBA00022777"/>
    </source>
</evidence>
<feature type="transmembrane region" description="Helical" evidence="8">
    <location>
        <begin position="127"/>
        <end position="150"/>
    </location>
</feature>
<evidence type="ECO:0000256" key="3">
    <source>
        <dbReference type="ARBA" id="ARBA00022553"/>
    </source>
</evidence>
<dbReference type="GO" id="GO:0005886">
    <property type="term" value="C:plasma membrane"/>
    <property type="evidence" value="ECO:0007669"/>
    <property type="project" value="TreeGrafter"/>
</dbReference>
<comment type="caution">
    <text evidence="10">The sequence shown here is derived from an EMBL/GenBank/DDBJ whole genome shotgun (WGS) entry which is preliminary data.</text>
</comment>
<dbReference type="InterPro" id="IPR003661">
    <property type="entry name" value="HisK_dim/P_dom"/>
</dbReference>
<dbReference type="PANTHER" id="PTHR45436:SF5">
    <property type="entry name" value="SENSOR HISTIDINE KINASE TRCS"/>
    <property type="match status" value="1"/>
</dbReference>
<organism evidence="10 11">
    <name type="scientific">Mucilaginibacter gotjawali</name>
    <dbReference type="NCBI Taxonomy" id="1550579"/>
    <lineage>
        <taxon>Bacteria</taxon>
        <taxon>Pseudomonadati</taxon>
        <taxon>Bacteroidota</taxon>
        <taxon>Sphingobacteriia</taxon>
        <taxon>Sphingobacteriales</taxon>
        <taxon>Sphingobacteriaceae</taxon>
        <taxon>Mucilaginibacter</taxon>
    </lineage>
</organism>
<dbReference type="InterPro" id="IPR036890">
    <property type="entry name" value="HATPase_C_sf"/>
</dbReference>
<accession>A0A839SA06</accession>
<proteinExistence type="predicted"/>
<dbReference type="PANTHER" id="PTHR45436">
    <property type="entry name" value="SENSOR HISTIDINE KINASE YKOH"/>
    <property type="match status" value="1"/>
</dbReference>
<dbReference type="CDD" id="cd00075">
    <property type="entry name" value="HATPase"/>
    <property type="match status" value="1"/>
</dbReference>
<feature type="domain" description="Histidine kinase" evidence="9">
    <location>
        <begin position="217"/>
        <end position="420"/>
    </location>
</feature>
<protein>
    <recommendedName>
        <fullName evidence="2">histidine kinase</fullName>
        <ecNumber evidence="2">2.7.13.3</ecNumber>
    </recommendedName>
</protein>
<dbReference type="Pfam" id="PF00512">
    <property type="entry name" value="HisKA"/>
    <property type="match status" value="1"/>
</dbReference>
<evidence type="ECO:0000313" key="11">
    <source>
        <dbReference type="Proteomes" id="UP000539265"/>
    </source>
</evidence>
<keyword evidence="4" id="KW-0808">Transferase</keyword>
<comment type="catalytic activity">
    <reaction evidence="1">
        <text>ATP + protein L-histidine = ADP + protein N-phospho-L-histidine.</text>
        <dbReference type="EC" id="2.7.13.3"/>
    </reaction>
</comment>
<keyword evidence="3" id="KW-0597">Phosphoprotein</keyword>
<keyword evidence="11" id="KW-1185">Reference proteome</keyword>
<dbReference type="Pfam" id="PF02518">
    <property type="entry name" value="HATPase_c"/>
    <property type="match status" value="1"/>
</dbReference>
<sequence length="420" mass="47580">MKLASHYNKASVIISVSVLLISGLVYYLIINHIARQQLDDNLSEEIAEVINYVNLNHRLPKPVEFDEDQTSFAKTKLTHYNTRFFDAPYANTKEKKVEAGRAVSALINADGENYVVTIIESREDAEYLIQIISAITLVLTAVLLGILIITNRYVLNGLWRPFYRILDQVKWFNVADTNKVAAVETNVDEFKDLGDAVAKMSARVTTEYQGLKAFTENASHEMMTPLAVITSKLDMLIQDETLKPDQFAQITDIYSAASRLSRLNQSLLLLVKIDNNLLQDTEKLNIKKIVLEKAQQFQEMIVNKNIQLDLQLADLEINASRYLIDVLINNLFSNAIRHNKNSGTIKIQLSGNRLQFQNTGDPNPLQKDAIFERFYKGRTSDGTGLGLAIMKNICALYHCEIKYAFSKGMHCFYIDFAKPV</sequence>
<dbReference type="OrthoDB" id="1522504at2"/>
<keyword evidence="7 8" id="KW-1133">Transmembrane helix</keyword>
<keyword evidence="5 8" id="KW-0812">Transmembrane</keyword>
<dbReference type="SUPFAM" id="SSF47384">
    <property type="entry name" value="Homodimeric domain of signal transducing histidine kinase"/>
    <property type="match status" value="1"/>
</dbReference>
<dbReference type="SMART" id="SM00388">
    <property type="entry name" value="HisKA"/>
    <property type="match status" value="1"/>
</dbReference>
<keyword evidence="6 10" id="KW-0418">Kinase</keyword>
<dbReference type="SMART" id="SM00387">
    <property type="entry name" value="HATPase_c"/>
    <property type="match status" value="1"/>
</dbReference>
<dbReference type="Gene3D" id="1.10.287.130">
    <property type="match status" value="1"/>
</dbReference>
<evidence type="ECO:0000256" key="4">
    <source>
        <dbReference type="ARBA" id="ARBA00022679"/>
    </source>
</evidence>
<dbReference type="RefSeq" id="WP_096356565.1">
    <property type="nucleotide sequence ID" value="NZ_AP017313.1"/>
</dbReference>
<dbReference type="InterPro" id="IPR003594">
    <property type="entry name" value="HATPase_dom"/>
</dbReference>
<dbReference type="SUPFAM" id="SSF55874">
    <property type="entry name" value="ATPase domain of HSP90 chaperone/DNA topoisomerase II/histidine kinase"/>
    <property type="match status" value="1"/>
</dbReference>
<dbReference type="Proteomes" id="UP000539265">
    <property type="component" value="Unassembled WGS sequence"/>
</dbReference>
<dbReference type="CDD" id="cd00082">
    <property type="entry name" value="HisKA"/>
    <property type="match status" value="1"/>
</dbReference>
<dbReference type="InterPro" id="IPR050428">
    <property type="entry name" value="TCS_sensor_his_kinase"/>
</dbReference>
<dbReference type="GO" id="GO:0000155">
    <property type="term" value="F:phosphorelay sensor kinase activity"/>
    <property type="evidence" value="ECO:0007669"/>
    <property type="project" value="InterPro"/>
</dbReference>
<feature type="transmembrane region" description="Helical" evidence="8">
    <location>
        <begin position="12"/>
        <end position="34"/>
    </location>
</feature>
<dbReference type="EC" id="2.7.13.3" evidence="2"/>
<evidence type="ECO:0000259" key="9">
    <source>
        <dbReference type="PROSITE" id="PS50109"/>
    </source>
</evidence>
<name>A0A839SA06_9SPHI</name>
<evidence type="ECO:0000256" key="7">
    <source>
        <dbReference type="ARBA" id="ARBA00022989"/>
    </source>
</evidence>
<evidence type="ECO:0000256" key="2">
    <source>
        <dbReference type="ARBA" id="ARBA00012438"/>
    </source>
</evidence>
<gene>
    <name evidence="10" type="ORF">FHS11_001076</name>
</gene>
<evidence type="ECO:0000313" key="10">
    <source>
        <dbReference type="EMBL" id="MBB3054666.1"/>
    </source>
</evidence>
<keyword evidence="8" id="KW-0472">Membrane</keyword>
<dbReference type="EMBL" id="JACHWX010000002">
    <property type="protein sequence ID" value="MBB3054666.1"/>
    <property type="molecule type" value="Genomic_DNA"/>
</dbReference>
<dbReference type="AlphaFoldDB" id="A0A839SA06"/>
<dbReference type="Gene3D" id="3.30.565.10">
    <property type="entry name" value="Histidine kinase-like ATPase, C-terminal domain"/>
    <property type="match status" value="1"/>
</dbReference>
<evidence type="ECO:0000256" key="5">
    <source>
        <dbReference type="ARBA" id="ARBA00022692"/>
    </source>
</evidence>